<evidence type="ECO:0000256" key="10">
    <source>
        <dbReference type="ARBA" id="ARBA00022989"/>
    </source>
</evidence>
<keyword evidence="16" id="KW-1185">Reference proteome</keyword>
<dbReference type="InterPro" id="IPR011495">
    <property type="entry name" value="Sig_transdc_His_kin_sub2_dim/P"/>
</dbReference>
<name>A0A9X2KLB1_9SPHN</name>
<dbReference type="GO" id="GO:0004673">
    <property type="term" value="F:protein histidine kinase activity"/>
    <property type="evidence" value="ECO:0007669"/>
    <property type="project" value="UniProtKB-EC"/>
</dbReference>
<dbReference type="Pfam" id="PF02518">
    <property type="entry name" value="HATPase_c"/>
    <property type="match status" value="1"/>
</dbReference>
<sequence length="338" mass="35668">MNRFLESLPLARDRASLRYGAALAISSLALALRFALVPALPSGFPFTTFFPAAIIATFLLGAGPGVLTALLGAAAGLYFFLPPLWSLAPGHSAAFALGVYAAVVTLTILIIHWMQRANIRLRAERQRGEDLAAHAELLFHELQHRVSNNLQMIGSVLSLQRRRITDPGASQALADAVAKLQTIGRIQRQLYNPDGAHLSLDRFLPDLLADLVNAGGRPGIECSVEAKAGVQLEAHAAIPVALIIAEAVANAVEHGFADRETGTIGVHVGFEGEQLLLSVVDDGVGLPAGFDAAASNSLGLKIARTLAEQLGGQFSLTPNAVQGSVAKLHLPIEWRASA</sequence>
<evidence type="ECO:0000256" key="7">
    <source>
        <dbReference type="ARBA" id="ARBA00022741"/>
    </source>
</evidence>
<keyword evidence="12 13" id="KW-0472">Membrane</keyword>
<dbReference type="GO" id="GO:0000160">
    <property type="term" value="P:phosphorelay signal transduction system"/>
    <property type="evidence" value="ECO:0007669"/>
    <property type="project" value="UniProtKB-KW"/>
</dbReference>
<feature type="transmembrane region" description="Helical" evidence="13">
    <location>
        <begin position="52"/>
        <end position="81"/>
    </location>
</feature>
<dbReference type="GO" id="GO:0005524">
    <property type="term" value="F:ATP binding"/>
    <property type="evidence" value="ECO:0007669"/>
    <property type="project" value="UniProtKB-KW"/>
</dbReference>
<comment type="caution">
    <text evidence="15">The sequence shown here is derived from an EMBL/GenBank/DDBJ whole genome shotgun (WGS) entry which is preliminary data.</text>
</comment>
<dbReference type="InterPro" id="IPR025201">
    <property type="entry name" value="KdpD_TM"/>
</dbReference>
<dbReference type="InterPro" id="IPR004358">
    <property type="entry name" value="Sig_transdc_His_kin-like_C"/>
</dbReference>
<evidence type="ECO:0000256" key="2">
    <source>
        <dbReference type="ARBA" id="ARBA00004141"/>
    </source>
</evidence>
<evidence type="ECO:0000313" key="16">
    <source>
        <dbReference type="Proteomes" id="UP001139451"/>
    </source>
</evidence>
<evidence type="ECO:0000256" key="8">
    <source>
        <dbReference type="ARBA" id="ARBA00022777"/>
    </source>
</evidence>
<evidence type="ECO:0000256" key="11">
    <source>
        <dbReference type="ARBA" id="ARBA00023012"/>
    </source>
</evidence>
<keyword evidence="11" id="KW-0902">Two-component regulatory system</keyword>
<accession>A0A9X2KLB1</accession>
<dbReference type="Pfam" id="PF07568">
    <property type="entry name" value="HisKA_2"/>
    <property type="match status" value="1"/>
</dbReference>
<proteinExistence type="predicted"/>
<dbReference type="EC" id="2.7.13.3" evidence="3"/>
<keyword evidence="4" id="KW-0597">Phosphoprotein</keyword>
<dbReference type="SUPFAM" id="SSF55874">
    <property type="entry name" value="ATPase domain of HSP90 chaperone/DNA topoisomerase II/histidine kinase"/>
    <property type="match status" value="1"/>
</dbReference>
<comment type="subcellular location">
    <subcellularLocation>
        <location evidence="2">Membrane</location>
        <topology evidence="2">Multi-pass membrane protein</topology>
    </subcellularLocation>
</comment>
<dbReference type="InterPro" id="IPR005467">
    <property type="entry name" value="His_kinase_dom"/>
</dbReference>
<dbReference type="AlphaFoldDB" id="A0A9X2KLB1"/>
<organism evidence="15 16">
    <name type="scientific">Sphingomonas tagetis</name>
    <dbReference type="NCBI Taxonomy" id="2949092"/>
    <lineage>
        <taxon>Bacteria</taxon>
        <taxon>Pseudomonadati</taxon>
        <taxon>Pseudomonadota</taxon>
        <taxon>Alphaproteobacteria</taxon>
        <taxon>Sphingomonadales</taxon>
        <taxon>Sphingomonadaceae</taxon>
        <taxon>Sphingomonas</taxon>
    </lineage>
</organism>
<dbReference type="PRINTS" id="PR00344">
    <property type="entry name" value="BCTRLSENSOR"/>
</dbReference>
<dbReference type="Pfam" id="PF13493">
    <property type="entry name" value="DUF4118"/>
    <property type="match status" value="1"/>
</dbReference>
<feature type="transmembrane region" description="Helical" evidence="13">
    <location>
        <begin position="20"/>
        <end position="40"/>
    </location>
</feature>
<dbReference type="PROSITE" id="PS50109">
    <property type="entry name" value="HIS_KIN"/>
    <property type="match status" value="1"/>
</dbReference>
<evidence type="ECO:0000256" key="6">
    <source>
        <dbReference type="ARBA" id="ARBA00022692"/>
    </source>
</evidence>
<evidence type="ECO:0000256" key="9">
    <source>
        <dbReference type="ARBA" id="ARBA00022840"/>
    </source>
</evidence>
<dbReference type="SMART" id="SM00387">
    <property type="entry name" value="HATPase_c"/>
    <property type="match status" value="1"/>
</dbReference>
<dbReference type="PANTHER" id="PTHR41523">
    <property type="entry name" value="TWO-COMPONENT SYSTEM SENSOR PROTEIN"/>
    <property type="match status" value="1"/>
</dbReference>
<dbReference type="EMBL" id="JAMLDX010000004">
    <property type="protein sequence ID" value="MCP3730241.1"/>
    <property type="molecule type" value="Genomic_DNA"/>
</dbReference>
<dbReference type="GO" id="GO:0016020">
    <property type="term" value="C:membrane"/>
    <property type="evidence" value="ECO:0007669"/>
    <property type="project" value="UniProtKB-SubCell"/>
</dbReference>
<dbReference type="Gene3D" id="1.20.120.620">
    <property type="entry name" value="Backbone structure of the membrane domain of e. Coli histidine kinase receptor kdpd"/>
    <property type="match status" value="1"/>
</dbReference>
<dbReference type="InterPro" id="IPR038318">
    <property type="entry name" value="KdpD_sf"/>
</dbReference>
<keyword evidence="7" id="KW-0547">Nucleotide-binding</keyword>
<keyword evidence="8" id="KW-0418">Kinase</keyword>
<evidence type="ECO:0000256" key="1">
    <source>
        <dbReference type="ARBA" id="ARBA00000085"/>
    </source>
</evidence>
<gene>
    <name evidence="15" type="ORF">M9978_07340</name>
</gene>
<protein>
    <recommendedName>
        <fullName evidence="3">histidine kinase</fullName>
        <ecNumber evidence="3">2.7.13.3</ecNumber>
    </recommendedName>
</protein>
<feature type="domain" description="Histidine kinase" evidence="14">
    <location>
        <begin position="141"/>
        <end position="334"/>
    </location>
</feature>
<dbReference type="InterPro" id="IPR036890">
    <property type="entry name" value="HATPase_C_sf"/>
</dbReference>
<feature type="transmembrane region" description="Helical" evidence="13">
    <location>
        <begin position="93"/>
        <end position="114"/>
    </location>
</feature>
<evidence type="ECO:0000256" key="3">
    <source>
        <dbReference type="ARBA" id="ARBA00012438"/>
    </source>
</evidence>
<evidence type="ECO:0000313" key="15">
    <source>
        <dbReference type="EMBL" id="MCP3730241.1"/>
    </source>
</evidence>
<keyword evidence="9" id="KW-0067">ATP-binding</keyword>
<keyword evidence="10 13" id="KW-1133">Transmembrane helix</keyword>
<keyword evidence="6 13" id="KW-0812">Transmembrane</keyword>
<evidence type="ECO:0000256" key="5">
    <source>
        <dbReference type="ARBA" id="ARBA00022679"/>
    </source>
</evidence>
<evidence type="ECO:0000256" key="13">
    <source>
        <dbReference type="SAM" id="Phobius"/>
    </source>
</evidence>
<reference evidence="15" key="1">
    <citation type="submission" date="2022-05" db="EMBL/GenBank/DDBJ databases">
        <title>Sphingomonas sp. strain MG17 Genome sequencing and assembly.</title>
        <authorList>
            <person name="Kim I."/>
        </authorList>
    </citation>
    <scope>NUCLEOTIDE SEQUENCE</scope>
    <source>
        <strain evidence="15">MG17</strain>
    </source>
</reference>
<evidence type="ECO:0000256" key="4">
    <source>
        <dbReference type="ARBA" id="ARBA00022553"/>
    </source>
</evidence>
<keyword evidence="5" id="KW-0808">Transferase</keyword>
<dbReference type="RefSeq" id="WP_254292352.1">
    <property type="nucleotide sequence ID" value="NZ_JAMLDX010000004.1"/>
</dbReference>
<dbReference type="PANTHER" id="PTHR41523:SF8">
    <property type="entry name" value="ETHYLENE RESPONSE SENSOR PROTEIN"/>
    <property type="match status" value="1"/>
</dbReference>
<comment type="catalytic activity">
    <reaction evidence="1">
        <text>ATP + protein L-histidine = ADP + protein N-phospho-L-histidine.</text>
        <dbReference type="EC" id="2.7.13.3"/>
    </reaction>
</comment>
<evidence type="ECO:0000256" key="12">
    <source>
        <dbReference type="ARBA" id="ARBA00023136"/>
    </source>
</evidence>
<dbReference type="Proteomes" id="UP001139451">
    <property type="component" value="Unassembled WGS sequence"/>
</dbReference>
<evidence type="ECO:0000259" key="14">
    <source>
        <dbReference type="PROSITE" id="PS50109"/>
    </source>
</evidence>
<dbReference type="InterPro" id="IPR003594">
    <property type="entry name" value="HATPase_dom"/>
</dbReference>
<dbReference type="Gene3D" id="3.30.565.10">
    <property type="entry name" value="Histidine kinase-like ATPase, C-terminal domain"/>
    <property type="match status" value="1"/>
</dbReference>